<dbReference type="PANTHER" id="PTHR12300">
    <property type="entry name" value="HVA22-LIKE PROTEINS"/>
    <property type="match status" value="1"/>
</dbReference>
<keyword evidence="4" id="KW-1185">Reference proteome</keyword>
<sequence>MGPVFIYFHFHFFVLKYRLFKSAHRSRLFFEHIHRNTTMIYTLMKLLCLSTGLYRSYKAVKSGKKTLLIQWVAFWIVMVAYRFAEFMCDSIVGWWLPLYSYGKLMIVGYLLFTQPWGAETLYKQYIRPNIKYHQKDIESIKDNYTMYLAHFFKGLARLAVYMAGFILTIMLQLKDLISRKVASLTIWQSYNYRNKESSLPNLDSRYPKFQTTSIQSTNKSHQTRVSKRLVKTGDSSS</sequence>
<reference evidence="3 4" key="1">
    <citation type="submission" date="2023-04" db="EMBL/GenBank/DDBJ databases">
        <title>Genome of Basidiobolus ranarum AG-B5.</title>
        <authorList>
            <person name="Stajich J.E."/>
            <person name="Carter-House D."/>
            <person name="Gryganskyi A."/>
        </authorList>
    </citation>
    <scope>NUCLEOTIDE SEQUENCE [LARGE SCALE GENOMIC DNA]</scope>
    <source>
        <strain evidence="3 4">AG-B5</strain>
    </source>
</reference>
<protein>
    <recommendedName>
        <fullName evidence="1">Protein YOP1</fullName>
    </recommendedName>
</protein>
<dbReference type="InterPro" id="IPR004345">
    <property type="entry name" value="TB2_DP1_HVA22"/>
</dbReference>
<keyword evidence="1" id="KW-0472">Membrane</keyword>
<comment type="subcellular location">
    <subcellularLocation>
        <location evidence="1">Membrane</location>
        <topology evidence="1">Multi-pass membrane protein</topology>
    </subcellularLocation>
</comment>
<comment type="similarity">
    <text evidence="1">Belongs to the DP1 family.</text>
</comment>
<feature type="compositionally biased region" description="Basic residues" evidence="2">
    <location>
        <begin position="221"/>
        <end position="230"/>
    </location>
</feature>
<evidence type="ECO:0000256" key="2">
    <source>
        <dbReference type="SAM" id="MobiDB-lite"/>
    </source>
</evidence>
<comment type="caution">
    <text evidence="3">The sequence shown here is derived from an EMBL/GenBank/DDBJ whole genome shotgun (WGS) entry which is preliminary data.</text>
</comment>
<organism evidence="3 4">
    <name type="scientific">Basidiobolus ranarum</name>
    <dbReference type="NCBI Taxonomy" id="34480"/>
    <lineage>
        <taxon>Eukaryota</taxon>
        <taxon>Fungi</taxon>
        <taxon>Fungi incertae sedis</taxon>
        <taxon>Zoopagomycota</taxon>
        <taxon>Entomophthoromycotina</taxon>
        <taxon>Basidiobolomycetes</taxon>
        <taxon>Basidiobolales</taxon>
        <taxon>Basidiobolaceae</taxon>
        <taxon>Basidiobolus</taxon>
    </lineage>
</organism>
<feature type="transmembrane region" description="Helical" evidence="1">
    <location>
        <begin position="154"/>
        <end position="173"/>
    </location>
</feature>
<dbReference type="Proteomes" id="UP001479436">
    <property type="component" value="Unassembled WGS sequence"/>
</dbReference>
<dbReference type="EMBL" id="JASJQH010000900">
    <property type="protein sequence ID" value="KAK9762595.1"/>
    <property type="molecule type" value="Genomic_DNA"/>
</dbReference>
<feature type="transmembrane region" description="Helical" evidence="1">
    <location>
        <begin position="91"/>
        <end position="112"/>
    </location>
</feature>
<feature type="transmembrane region" description="Helical" evidence="1">
    <location>
        <begin position="67"/>
        <end position="84"/>
    </location>
</feature>
<evidence type="ECO:0000313" key="3">
    <source>
        <dbReference type="EMBL" id="KAK9762595.1"/>
    </source>
</evidence>
<keyword evidence="1" id="KW-0812">Transmembrane</keyword>
<keyword evidence="1" id="KW-1133">Transmembrane helix</keyword>
<comment type="caution">
    <text evidence="1">Lacks conserved residue(s) required for the propagation of feature annotation.</text>
</comment>
<gene>
    <name evidence="3" type="primary">REEP2_2</name>
    <name evidence="3" type="ORF">K7432_011520</name>
</gene>
<evidence type="ECO:0000256" key="1">
    <source>
        <dbReference type="RuleBase" id="RU362006"/>
    </source>
</evidence>
<feature type="region of interest" description="Disordered" evidence="2">
    <location>
        <begin position="213"/>
        <end position="237"/>
    </location>
</feature>
<evidence type="ECO:0000313" key="4">
    <source>
        <dbReference type="Proteomes" id="UP001479436"/>
    </source>
</evidence>
<name>A0ABR2WM80_9FUNG</name>
<proteinExistence type="inferred from homology"/>
<dbReference type="Pfam" id="PF03134">
    <property type="entry name" value="TB2_DP1_HVA22"/>
    <property type="match status" value="1"/>
</dbReference>
<accession>A0ABR2WM80</accession>
<keyword evidence="3" id="KW-0675">Receptor</keyword>